<feature type="transmembrane region" description="Helical" evidence="1">
    <location>
        <begin position="187"/>
        <end position="210"/>
    </location>
</feature>
<name>A0A4Y7RMT0_9FIRM</name>
<proteinExistence type="predicted"/>
<gene>
    <name evidence="2" type="primary">spoIIM</name>
    <name evidence="2" type="ORF">Pmgp_02653</name>
</gene>
<dbReference type="AlphaFoldDB" id="A0A4Y7RMT0"/>
<keyword evidence="1" id="KW-0472">Membrane</keyword>
<organism evidence="2 3">
    <name type="scientific">Pelotomaculum propionicicum</name>
    <dbReference type="NCBI Taxonomy" id="258475"/>
    <lineage>
        <taxon>Bacteria</taxon>
        <taxon>Bacillati</taxon>
        <taxon>Bacillota</taxon>
        <taxon>Clostridia</taxon>
        <taxon>Eubacteriales</taxon>
        <taxon>Desulfotomaculaceae</taxon>
        <taxon>Pelotomaculum</taxon>
    </lineage>
</organism>
<dbReference type="Proteomes" id="UP000297597">
    <property type="component" value="Unassembled WGS sequence"/>
</dbReference>
<reference evidence="2 3" key="1">
    <citation type="journal article" date="2018" name="Environ. Microbiol.">
        <title>Novel energy conservation strategies and behaviour of Pelotomaculum schinkii driving syntrophic propionate catabolism.</title>
        <authorList>
            <person name="Hidalgo-Ahumada C.A.P."/>
            <person name="Nobu M.K."/>
            <person name="Narihiro T."/>
            <person name="Tamaki H."/>
            <person name="Liu W.T."/>
            <person name="Kamagata Y."/>
            <person name="Stams A.J.M."/>
            <person name="Imachi H."/>
            <person name="Sousa D.Z."/>
        </authorList>
    </citation>
    <scope>NUCLEOTIDE SEQUENCE [LARGE SCALE GENOMIC DNA]</scope>
    <source>
        <strain evidence="2 3">MGP</strain>
    </source>
</reference>
<dbReference type="OrthoDB" id="1707382at2"/>
<feature type="transmembrane region" description="Helical" evidence="1">
    <location>
        <begin position="146"/>
        <end position="167"/>
    </location>
</feature>
<sequence length="218" mass="23496">MITVMGGVRLFKQLGEGLAASLRQNWPVYLTILLVFAMGIAAGVYGVQKMQSEQVLALGGYLDNFLRQAGALEMDPAKALRDVLYNDLVVILAVYLLGLTVIGIPVILGIIFTRGFVLGFTIYFLAKEKSIQGIVLAVAAVLPQNILLIPALLMGGVASLSFALLLARRFNNSKVLVWSSFVVYSSLMLVVLICAAGAGLVEVYITPFLVKMAASYMF</sequence>
<protein>
    <submittedName>
        <fullName evidence="2">Stage II sporulation protein M</fullName>
    </submittedName>
</protein>
<comment type="caution">
    <text evidence="2">The sequence shown here is derived from an EMBL/GenBank/DDBJ whole genome shotgun (WGS) entry which is preliminary data.</text>
</comment>
<keyword evidence="1" id="KW-0812">Transmembrane</keyword>
<evidence type="ECO:0000256" key="1">
    <source>
        <dbReference type="SAM" id="Phobius"/>
    </source>
</evidence>
<dbReference type="PIRSF" id="PIRSF038973">
    <property type="entry name" value="SpoIIM"/>
    <property type="match status" value="1"/>
</dbReference>
<evidence type="ECO:0000313" key="2">
    <source>
        <dbReference type="EMBL" id="TEB10060.1"/>
    </source>
</evidence>
<dbReference type="Pfam" id="PF01944">
    <property type="entry name" value="SpoIIM"/>
    <property type="match status" value="1"/>
</dbReference>
<feature type="transmembrane region" description="Helical" evidence="1">
    <location>
        <begin position="83"/>
        <end position="101"/>
    </location>
</feature>
<feature type="transmembrane region" description="Helical" evidence="1">
    <location>
        <begin position="26"/>
        <end position="47"/>
    </location>
</feature>
<accession>A0A4Y7RMT0</accession>
<dbReference type="NCBIfam" id="TIGR02831">
    <property type="entry name" value="spo_II_M"/>
    <property type="match status" value="1"/>
</dbReference>
<keyword evidence="3" id="KW-1185">Reference proteome</keyword>
<dbReference type="InterPro" id="IPR014196">
    <property type="entry name" value="SpoIIM"/>
</dbReference>
<dbReference type="InterPro" id="IPR002798">
    <property type="entry name" value="SpoIIM-like"/>
</dbReference>
<keyword evidence="1" id="KW-1133">Transmembrane helix</keyword>
<evidence type="ECO:0000313" key="3">
    <source>
        <dbReference type="Proteomes" id="UP000297597"/>
    </source>
</evidence>
<dbReference type="EMBL" id="QFFZ01000033">
    <property type="protein sequence ID" value="TEB10060.1"/>
    <property type="molecule type" value="Genomic_DNA"/>
</dbReference>